<comment type="caution">
    <text evidence="1">The sequence shown here is derived from an EMBL/GenBank/DDBJ whole genome shotgun (WGS) entry which is preliminary data.</text>
</comment>
<dbReference type="EMBL" id="NHOQ01000890">
    <property type="protein sequence ID" value="PWA28190.1"/>
    <property type="molecule type" value="Genomic_DNA"/>
</dbReference>
<protein>
    <submittedName>
        <fullName evidence="1">Uncharacterized protein</fullName>
    </submittedName>
</protein>
<evidence type="ECO:0000313" key="1">
    <source>
        <dbReference type="EMBL" id="PWA28190.1"/>
    </source>
</evidence>
<dbReference type="Proteomes" id="UP000250572">
    <property type="component" value="Unassembled WGS sequence"/>
</dbReference>
<accession>A0A315VX95</accession>
<keyword evidence="2" id="KW-1185">Reference proteome</keyword>
<dbReference type="AlphaFoldDB" id="A0A315VX95"/>
<name>A0A315VX95_GAMAF</name>
<organism evidence="1 2">
    <name type="scientific">Gambusia affinis</name>
    <name type="common">Western mosquitofish</name>
    <name type="synonym">Heterandria affinis</name>
    <dbReference type="NCBI Taxonomy" id="33528"/>
    <lineage>
        <taxon>Eukaryota</taxon>
        <taxon>Metazoa</taxon>
        <taxon>Chordata</taxon>
        <taxon>Craniata</taxon>
        <taxon>Vertebrata</taxon>
        <taxon>Euteleostomi</taxon>
        <taxon>Actinopterygii</taxon>
        <taxon>Neopterygii</taxon>
        <taxon>Teleostei</taxon>
        <taxon>Neoteleostei</taxon>
        <taxon>Acanthomorphata</taxon>
        <taxon>Ovalentaria</taxon>
        <taxon>Atherinomorphae</taxon>
        <taxon>Cyprinodontiformes</taxon>
        <taxon>Poeciliidae</taxon>
        <taxon>Poeciliinae</taxon>
        <taxon>Gambusia</taxon>
    </lineage>
</organism>
<reference evidence="1 2" key="1">
    <citation type="journal article" date="2018" name="G3 (Bethesda)">
        <title>A High-Quality Reference Genome for the Invasive Mosquitofish Gambusia affinis Using a Chicago Library.</title>
        <authorList>
            <person name="Hoffberg S.L."/>
            <person name="Troendle N.J."/>
            <person name="Glenn T.C."/>
            <person name="Mahmud O."/>
            <person name="Louha S."/>
            <person name="Chalopin D."/>
            <person name="Bennetzen J.L."/>
            <person name="Mauricio R."/>
        </authorList>
    </citation>
    <scope>NUCLEOTIDE SEQUENCE [LARGE SCALE GENOMIC DNA]</scope>
    <source>
        <strain evidence="1">NE01/NJP1002.9</strain>
        <tissue evidence="1">Muscle</tissue>
    </source>
</reference>
<evidence type="ECO:0000313" key="2">
    <source>
        <dbReference type="Proteomes" id="UP000250572"/>
    </source>
</evidence>
<sequence>MFPSLLLGSVVSDRLNSRGRPRASQFWFFSCFLSGSAESDPAMRGQGKQPAEQTEQLKEVLFDPTRFRTLLHGDTDHI</sequence>
<proteinExistence type="predicted"/>
<gene>
    <name evidence="1" type="ORF">CCH79_00020508</name>
</gene>